<evidence type="ECO:0000313" key="3">
    <source>
        <dbReference type="Proteomes" id="UP000516320"/>
    </source>
</evidence>
<evidence type="ECO:0000313" key="2">
    <source>
        <dbReference type="EMBL" id="QNQ90993.1"/>
    </source>
</evidence>
<evidence type="ECO:0000256" key="1">
    <source>
        <dbReference type="SAM" id="Phobius"/>
    </source>
</evidence>
<gene>
    <name evidence="2" type="ORF">GP475_10380</name>
</gene>
<dbReference type="InterPro" id="IPR036259">
    <property type="entry name" value="MFS_trans_sf"/>
</dbReference>
<feature type="transmembrane region" description="Helical" evidence="1">
    <location>
        <begin position="306"/>
        <end position="331"/>
    </location>
</feature>
<feature type="transmembrane region" description="Helical" evidence="1">
    <location>
        <begin position="213"/>
        <end position="235"/>
    </location>
</feature>
<dbReference type="Proteomes" id="UP000516320">
    <property type="component" value="Chromosome"/>
</dbReference>
<sequence>MNLMKGRTPATLIQSNVLVDAFVTSLLTAGIGYLIAEVSVVSASQAMMGVGTGVAIGALASLAMGKAADHWGIRKLLSLVQIFQAGSYVLLAVASQELHVLAVLTFIFFLGRLVSPLRGALPPRYLPKDQLIQFKTQLRTFTLSVVLGGGLAVPLTLKLGWGMKSTIVVIGAVGYLLCFLFTRALPHSENHDSHPQLTHSFWRTLAPREWGMWALLLVAFSVIASAPTMVPYVLAKAGEDLSWLLFISSLIGIAINIVVQRLLRDEEVTLTRTRDLRRIAMSMILGLCSVLLLVVAQSFFAGVWSFIVLMILVFSIAHLSQTIVTIVAWNIQYTAGEEKDRALIIAVFSLTSSVGNGCAQFIGSRVFES</sequence>
<feature type="transmembrane region" description="Helical" evidence="1">
    <location>
        <begin position="343"/>
        <end position="363"/>
    </location>
</feature>
<dbReference type="KEGG" id="cpoy:GP475_10380"/>
<dbReference type="GO" id="GO:0022857">
    <property type="term" value="F:transmembrane transporter activity"/>
    <property type="evidence" value="ECO:0007669"/>
    <property type="project" value="InterPro"/>
</dbReference>
<feature type="transmembrane region" description="Helical" evidence="1">
    <location>
        <begin position="167"/>
        <end position="185"/>
    </location>
</feature>
<accession>A0A7H0SR18</accession>
<feature type="transmembrane region" description="Helical" evidence="1">
    <location>
        <begin position="12"/>
        <end position="36"/>
    </location>
</feature>
<dbReference type="Gene3D" id="1.20.1250.20">
    <property type="entry name" value="MFS general substrate transporter like domains"/>
    <property type="match status" value="1"/>
</dbReference>
<dbReference type="EMBL" id="CP046884">
    <property type="protein sequence ID" value="QNQ90993.1"/>
    <property type="molecule type" value="Genomic_DNA"/>
</dbReference>
<proteinExistence type="predicted"/>
<keyword evidence="1" id="KW-0812">Transmembrane</keyword>
<feature type="transmembrane region" description="Helical" evidence="1">
    <location>
        <begin position="241"/>
        <end position="259"/>
    </location>
</feature>
<protein>
    <submittedName>
        <fullName evidence="2">MFS transporter</fullName>
    </submittedName>
</protein>
<keyword evidence="1" id="KW-0472">Membrane</keyword>
<feature type="transmembrane region" description="Helical" evidence="1">
    <location>
        <begin position="279"/>
        <end position="300"/>
    </location>
</feature>
<dbReference type="InterPro" id="IPR011701">
    <property type="entry name" value="MFS"/>
</dbReference>
<keyword evidence="1" id="KW-1133">Transmembrane helix</keyword>
<dbReference type="AlphaFoldDB" id="A0A7H0SR18"/>
<reference evidence="2 3" key="1">
    <citation type="submission" date="2019-12" db="EMBL/GenBank/DDBJ databases">
        <title>Corynebacterium sp. nov., isolated from feces of the Anser Albifrons in China.</title>
        <authorList>
            <person name="Liu Q."/>
        </authorList>
    </citation>
    <scope>NUCLEOTIDE SEQUENCE [LARGE SCALE GENOMIC DNA]</scope>
    <source>
        <strain evidence="2 3">4H37-19</strain>
    </source>
</reference>
<dbReference type="Pfam" id="PF07690">
    <property type="entry name" value="MFS_1"/>
    <property type="match status" value="1"/>
</dbReference>
<dbReference type="SUPFAM" id="SSF103473">
    <property type="entry name" value="MFS general substrate transporter"/>
    <property type="match status" value="1"/>
</dbReference>
<organism evidence="2 3">
    <name type="scientific">Corynebacterium poyangense</name>
    <dbReference type="NCBI Taxonomy" id="2684405"/>
    <lineage>
        <taxon>Bacteria</taxon>
        <taxon>Bacillati</taxon>
        <taxon>Actinomycetota</taxon>
        <taxon>Actinomycetes</taxon>
        <taxon>Mycobacteriales</taxon>
        <taxon>Corynebacteriaceae</taxon>
        <taxon>Corynebacterium</taxon>
    </lineage>
</organism>
<keyword evidence="3" id="KW-1185">Reference proteome</keyword>
<name>A0A7H0SR18_9CORY</name>
<feature type="transmembrane region" description="Helical" evidence="1">
    <location>
        <begin position="42"/>
        <end position="64"/>
    </location>
</feature>